<evidence type="ECO:0000313" key="2">
    <source>
        <dbReference type="EMBL" id="MYZ48955.1"/>
    </source>
</evidence>
<keyword evidence="3" id="KW-1185">Reference proteome</keyword>
<reference evidence="2" key="1">
    <citation type="submission" date="2019-03" db="EMBL/GenBank/DDBJ databases">
        <title>Afifella sp. nov., isolated from activated sludge.</title>
        <authorList>
            <person name="Li Q."/>
            <person name="Liu Y."/>
        </authorList>
    </citation>
    <scope>NUCLEOTIDE SEQUENCE</scope>
    <source>
        <strain evidence="2">L72</strain>
    </source>
</reference>
<feature type="compositionally biased region" description="Gly residues" evidence="1">
    <location>
        <begin position="82"/>
        <end position="96"/>
    </location>
</feature>
<dbReference type="AlphaFoldDB" id="A0A964T6D2"/>
<gene>
    <name evidence="2" type="ORF">E4O86_14665</name>
</gene>
<dbReference type="RefSeq" id="WP_161141302.1">
    <property type="nucleotide sequence ID" value="NZ_SPKJ01000055.1"/>
</dbReference>
<accession>A0A964T6D2</accession>
<name>A0A964T6D2_9HYPH</name>
<protein>
    <submittedName>
        <fullName evidence="2">Uncharacterized protein</fullName>
    </submittedName>
</protein>
<dbReference type="EMBL" id="SPKJ01000055">
    <property type="protein sequence ID" value="MYZ48955.1"/>
    <property type="molecule type" value="Genomic_DNA"/>
</dbReference>
<dbReference type="OrthoDB" id="5458608at2"/>
<evidence type="ECO:0000313" key="3">
    <source>
        <dbReference type="Proteomes" id="UP000773614"/>
    </source>
</evidence>
<comment type="caution">
    <text evidence="2">The sequence shown here is derived from an EMBL/GenBank/DDBJ whole genome shotgun (WGS) entry which is preliminary data.</text>
</comment>
<feature type="region of interest" description="Disordered" evidence="1">
    <location>
        <begin position="79"/>
        <end position="117"/>
    </location>
</feature>
<sequence length="117" mass="12550">MKLDLFANRVHRAYFAGGMVRIEFGSVQPNSQGEVPSDGEIRPEDVSFTVTLPVNGFTRSVGALRNLYQELIQKGVLRKQEGGQGAGQPQQGGGQGRPQNRLQDLTADDDVGGGPLV</sequence>
<organism evidence="2 3">
    <name type="scientific">Propylenella binzhouense</name>
    <dbReference type="NCBI Taxonomy" id="2555902"/>
    <lineage>
        <taxon>Bacteria</taxon>
        <taxon>Pseudomonadati</taxon>
        <taxon>Pseudomonadota</taxon>
        <taxon>Alphaproteobacteria</taxon>
        <taxon>Hyphomicrobiales</taxon>
        <taxon>Propylenellaceae</taxon>
        <taxon>Propylenella</taxon>
    </lineage>
</organism>
<proteinExistence type="predicted"/>
<evidence type="ECO:0000256" key="1">
    <source>
        <dbReference type="SAM" id="MobiDB-lite"/>
    </source>
</evidence>
<dbReference type="Proteomes" id="UP000773614">
    <property type="component" value="Unassembled WGS sequence"/>
</dbReference>